<dbReference type="AlphaFoldDB" id="A0A4Q6Y1M4"/>
<accession>A0A4Q6Y1M4</accession>
<sequence length="99" mass="9895">MATVDGQWNIVVRTPLGEQKAMLSVASAGTSFTGDLSGALGSVEVKDGTVDGDTLAWVMSITSPMPMTLECTATVEGDTLTGSVGAGALGSFPVSGTRA</sequence>
<evidence type="ECO:0000313" key="1">
    <source>
        <dbReference type="EMBL" id="RZF63624.1"/>
    </source>
</evidence>
<organism evidence="1 2">
    <name type="scientific">Sphingomonas populi</name>
    <dbReference type="NCBI Taxonomy" id="2484750"/>
    <lineage>
        <taxon>Bacteria</taxon>
        <taxon>Pseudomonadati</taxon>
        <taxon>Pseudomonadota</taxon>
        <taxon>Alphaproteobacteria</taxon>
        <taxon>Sphingomonadales</taxon>
        <taxon>Sphingomonadaceae</taxon>
        <taxon>Sphingomonas</taxon>
    </lineage>
</organism>
<reference evidence="1 2" key="1">
    <citation type="submission" date="2019-02" db="EMBL/GenBank/DDBJ databases">
        <authorList>
            <person name="Li Y."/>
        </authorList>
    </citation>
    <scope>NUCLEOTIDE SEQUENCE [LARGE SCALE GENOMIC DNA]</scope>
    <source>
        <strain evidence="1 2">3-7</strain>
    </source>
</reference>
<keyword evidence="2" id="KW-1185">Reference proteome</keyword>
<dbReference type="Proteomes" id="UP000292085">
    <property type="component" value="Unassembled WGS sequence"/>
</dbReference>
<comment type="caution">
    <text evidence="1">The sequence shown here is derived from an EMBL/GenBank/DDBJ whole genome shotgun (WGS) entry which is preliminary data.</text>
</comment>
<evidence type="ECO:0000313" key="2">
    <source>
        <dbReference type="Proteomes" id="UP000292085"/>
    </source>
</evidence>
<dbReference type="EMBL" id="SGIS01000023">
    <property type="protein sequence ID" value="RZF63624.1"/>
    <property type="molecule type" value="Genomic_DNA"/>
</dbReference>
<dbReference type="RefSeq" id="WP_130158883.1">
    <property type="nucleotide sequence ID" value="NZ_SGIS01000023.1"/>
</dbReference>
<proteinExistence type="predicted"/>
<name>A0A4Q6Y1M4_9SPHN</name>
<gene>
    <name evidence="1" type="ORF">EWE75_14925</name>
</gene>
<protein>
    <submittedName>
        <fullName evidence="1">Uncharacterized protein</fullName>
    </submittedName>
</protein>
<dbReference type="OrthoDB" id="5145750at2"/>